<protein>
    <submittedName>
        <fullName evidence="7">NlpC/P60 family protein</fullName>
    </submittedName>
</protein>
<dbReference type="InterPro" id="IPR038765">
    <property type="entry name" value="Papain-like_cys_pep_sf"/>
</dbReference>
<evidence type="ECO:0000313" key="7">
    <source>
        <dbReference type="EMBL" id="MFC6878314.1"/>
    </source>
</evidence>
<evidence type="ECO:0000256" key="1">
    <source>
        <dbReference type="ARBA" id="ARBA00007074"/>
    </source>
</evidence>
<name>A0ABW2C9P6_9ACTN</name>
<feature type="domain" description="NlpC/P60" evidence="6">
    <location>
        <begin position="229"/>
        <end position="346"/>
    </location>
</feature>
<keyword evidence="8" id="KW-1185">Reference proteome</keyword>
<keyword evidence="3" id="KW-0378">Hydrolase</keyword>
<dbReference type="PROSITE" id="PS51935">
    <property type="entry name" value="NLPC_P60"/>
    <property type="match status" value="1"/>
</dbReference>
<evidence type="ECO:0000313" key="8">
    <source>
        <dbReference type="Proteomes" id="UP001596380"/>
    </source>
</evidence>
<comment type="caution">
    <text evidence="7">The sequence shown here is derived from an EMBL/GenBank/DDBJ whole genome shotgun (WGS) entry which is preliminary data.</text>
</comment>
<gene>
    <name evidence="7" type="ORF">ACFQKB_00900</name>
</gene>
<accession>A0ABW2C9P6</accession>
<reference evidence="8" key="1">
    <citation type="journal article" date="2019" name="Int. J. Syst. Evol. Microbiol.">
        <title>The Global Catalogue of Microorganisms (GCM) 10K type strain sequencing project: providing services to taxonomists for standard genome sequencing and annotation.</title>
        <authorList>
            <consortium name="The Broad Institute Genomics Platform"/>
            <consortium name="The Broad Institute Genome Sequencing Center for Infectious Disease"/>
            <person name="Wu L."/>
            <person name="Ma J."/>
        </authorList>
    </citation>
    <scope>NUCLEOTIDE SEQUENCE [LARGE SCALE GENOMIC DNA]</scope>
    <source>
        <strain evidence="8">JCM 3369</strain>
    </source>
</reference>
<dbReference type="PANTHER" id="PTHR47053">
    <property type="entry name" value="MUREIN DD-ENDOPEPTIDASE MEPH-RELATED"/>
    <property type="match status" value="1"/>
</dbReference>
<dbReference type="Gene3D" id="3.90.1720.10">
    <property type="entry name" value="endopeptidase domain like (from Nostoc punctiforme)"/>
    <property type="match status" value="1"/>
</dbReference>
<dbReference type="Pfam" id="PF00877">
    <property type="entry name" value="NLPC_P60"/>
    <property type="match status" value="1"/>
</dbReference>
<organism evidence="7 8">
    <name type="scientific">Actinomadura yumaensis</name>
    <dbReference type="NCBI Taxonomy" id="111807"/>
    <lineage>
        <taxon>Bacteria</taxon>
        <taxon>Bacillati</taxon>
        <taxon>Actinomycetota</taxon>
        <taxon>Actinomycetes</taxon>
        <taxon>Streptosporangiales</taxon>
        <taxon>Thermomonosporaceae</taxon>
        <taxon>Actinomadura</taxon>
    </lineage>
</organism>
<dbReference type="Proteomes" id="UP001596380">
    <property type="component" value="Unassembled WGS sequence"/>
</dbReference>
<keyword evidence="2" id="KW-0645">Protease</keyword>
<dbReference type="EMBL" id="JBHSXS010000001">
    <property type="protein sequence ID" value="MFC6878314.1"/>
    <property type="molecule type" value="Genomic_DNA"/>
</dbReference>
<dbReference type="InterPro" id="IPR000064">
    <property type="entry name" value="NLP_P60_dom"/>
</dbReference>
<sequence length="346" mass="36084">MAPDPRRRRRVTPAATAATIIVLGLGAAGPVAARAATSPRHPSAVPAAARLAAAPQTPKPSEKELRKRLDDLNTEAEKLTEQYNKTRVELGKAVKAERAAAKTAADLEAQAAPAREQLGRMAAASYMNGSPETAFGSGHGTDGLTDSAYLAQTRAASVAGLQAKIDQANRAKAAAAARTAQVQHAAEQSEAARKTAKSKVDEVTKQLDKLTITHVKDPKTGLSATIKGSGLPARMVRKALTKLGSPYVWAAAGPTTFDCSGLVVWAYAQVGKPGLPHYTGDLFAMGSKVGKGSLRSGDLVYFGGDLHHMGIYLGGGKYLHAPQTGDVVKISNLSDRSDYAGANRIS</sequence>
<feature type="coiled-coil region" evidence="5">
    <location>
        <begin position="158"/>
        <end position="213"/>
    </location>
</feature>
<dbReference type="InterPro" id="IPR051202">
    <property type="entry name" value="Peptidase_C40"/>
</dbReference>
<evidence type="ECO:0000256" key="3">
    <source>
        <dbReference type="ARBA" id="ARBA00022801"/>
    </source>
</evidence>
<comment type="similarity">
    <text evidence="1">Belongs to the peptidase C40 family.</text>
</comment>
<proteinExistence type="inferred from homology"/>
<evidence type="ECO:0000256" key="5">
    <source>
        <dbReference type="SAM" id="Coils"/>
    </source>
</evidence>
<keyword evidence="5" id="KW-0175">Coiled coil</keyword>
<evidence type="ECO:0000259" key="6">
    <source>
        <dbReference type="PROSITE" id="PS51935"/>
    </source>
</evidence>
<feature type="coiled-coil region" evidence="5">
    <location>
        <begin position="62"/>
        <end position="89"/>
    </location>
</feature>
<evidence type="ECO:0000256" key="4">
    <source>
        <dbReference type="ARBA" id="ARBA00022807"/>
    </source>
</evidence>
<dbReference type="PANTHER" id="PTHR47053:SF1">
    <property type="entry name" value="MUREIN DD-ENDOPEPTIDASE MEPH-RELATED"/>
    <property type="match status" value="1"/>
</dbReference>
<evidence type="ECO:0000256" key="2">
    <source>
        <dbReference type="ARBA" id="ARBA00022670"/>
    </source>
</evidence>
<dbReference type="SUPFAM" id="SSF54001">
    <property type="entry name" value="Cysteine proteinases"/>
    <property type="match status" value="1"/>
</dbReference>
<dbReference type="RefSeq" id="WP_160820055.1">
    <property type="nucleotide sequence ID" value="NZ_JBHSXE010000001.1"/>
</dbReference>
<keyword evidence="4" id="KW-0788">Thiol protease</keyword>